<sequence length="425" mass="47073">MTGYPANQMFSPPELPPYLKNVNILQPVVGAPNDEELIGILSVIRAAQKAAEIPGMGNCLLISRLSEHLFDVQMARYRSKHLVNTFPENTTYNPPTLPAHVFVQLEPVTGAPSEEEAIKVQDAIRIYNQFSSVPSMFDPRVNMELSQHLFDIQMGEHTQRARQSHVNPPPEIPDANLTRSVETATNPIEEPTVGNTNSTGTGAGVTESVQSARNASVCDAIERSNRLAEQANRISEQANLLIERSNQIAERSNQMVEQSSRPMEQSNKLSEHFSQIFDRLNHHLEKSNLLAKESTKPVEKLGDVLGNINKVLVRIQHAIIRSHKGNTVKALDCLVNEKGETPAISNITGTYTFADFMMASESPLTVVIDGVSQESFIEDDHLGRFLRFYGIGNTLFKDASSTELSPYIEHRARANLSEYLSSCLG</sequence>
<dbReference type="Gene3D" id="6.10.250.1010">
    <property type="match status" value="1"/>
</dbReference>
<evidence type="ECO:0008006" key="3">
    <source>
        <dbReference type="Google" id="ProtNLM"/>
    </source>
</evidence>
<protein>
    <recommendedName>
        <fullName evidence="3">Laminin domain protein</fullName>
    </recommendedName>
</protein>
<dbReference type="Proteomes" id="UP000663850">
    <property type="component" value="Unassembled WGS sequence"/>
</dbReference>
<proteinExistence type="predicted"/>
<dbReference type="EMBL" id="CAJMWZ010000929">
    <property type="protein sequence ID" value="CAE6428887.1"/>
    <property type="molecule type" value="Genomic_DNA"/>
</dbReference>
<evidence type="ECO:0000313" key="1">
    <source>
        <dbReference type="EMBL" id="CAE6428887.1"/>
    </source>
</evidence>
<reference evidence="1" key="1">
    <citation type="submission" date="2021-01" db="EMBL/GenBank/DDBJ databases">
        <authorList>
            <person name="Kaushik A."/>
        </authorList>
    </citation>
    <scope>NUCLEOTIDE SEQUENCE</scope>
    <source>
        <strain evidence="1">Type strain: AG8-Rh-89/</strain>
    </source>
</reference>
<name>A0A8H2XKD7_9AGAM</name>
<dbReference type="SUPFAM" id="SSF58104">
    <property type="entry name" value="Methyl-accepting chemotaxis protein (MCP) signaling domain"/>
    <property type="match status" value="1"/>
</dbReference>
<evidence type="ECO:0000313" key="2">
    <source>
        <dbReference type="Proteomes" id="UP000663850"/>
    </source>
</evidence>
<comment type="caution">
    <text evidence="1">The sequence shown here is derived from an EMBL/GenBank/DDBJ whole genome shotgun (WGS) entry which is preliminary data.</text>
</comment>
<dbReference type="AlphaFoldDB" id="A0A8H2XKD7"/>
<organism evidence="1 2">
    <name type="scientific">Rhizoctonia solani</name>
    <dbReference type="NCBI Taxonomy" id="456999"/>
    <lineage>
        <taxon>Eukaryota</taxon>
        <taxon>Fungi</taxon>
        <taxon>Dikarya</taxon>
        <taxon>Basidiomycota</taxon>
        <taxon>Agaricomycotina</taxon>
        <taxon>Agaricomycetes</taxon>
        <taxon>Cantharellales</taxon>
        <taxon>Ceratobasidiaceae</taxon>
        <taxon>Rhizoctonia</taxon>
    </lineage>
</organism>
<accession>A0A8H2XKD7</accession>
<gene>
    <name evidence="1" type="ORF">RDB_LOCUS17627</name>
</gene>